<dbReference type="Pfam" id="PF01075">
    <property type="entry name" value="Glyco_transf_9"/>
    <property type="match status" value="1"/>
</dbReference>
<reference evidence="6 7" key="1">
    <citation type="journal article" date="2016" name="Nat. Commun.">
        <title>Thousands of microbial genomes shed light on interconnected biogeochemical processes in an aquifer system.</title>
        <authorList>
            <person name="Anantharaman K."/>
            <person name="Brown C.T."/>
            <person name="Hug L.A."/>
            <person name="Sharon I."/>
            <person name="Castelle C.J."/>
            <person name="Probst A.J."/>
            <person name="Thomas B.C."/>
            <person name="Singh A."/>
            <person name="Wilkins M.J."/>
            <person name="Karaoz U."/>
            <person name="Brodie E.L."/>
            <person name="Williams K.H."/>
            <person name="Hubbard S.S."/>
            <person name="Banfield J.F."/>
        </authorList>
    </citation>
    <scope>NUCLEOTIDE SEQUENCE [LARGE SCALE GENOMIC DNA]</scope>
</reference>
<evidence type="ECO:0000256" key="1">
    <source>
        <dbReference type="ARBA" id="ARBA00022676"/>
    </source>
</evidence>
<dbReference type="PANTHER" id="PTHR30160:SF7">
    <property type="entry name" value="ADP-HEPTOSE--LPS HEPTOSYLTRANSFERASE 2"/>
    <property type="match status" value="1"/>
</dbReference>
<sequence length="337" mass="36759">MVLAQSLFRLLKQRHPECRIDVLAPEWTFPLLARMPEVAEAIPAPFRHGALALAKRWRLGRALRARNYDRAIVLPNSLKSAIVPFAARARVRTGFVGELRYGLLNDARRLDKTELPRTVDRFVALGIESGEALPEIPQPWLEADADSARAALVRLGRGLPKTPVLGLCPGAEYGPAKRWPAEYFADVARTKLAEGWEVWLFGSDQDAPVTLAIQSLTQGGCLDLGGKTALAEAIDLMSLTTAVVTNDSGLMHVAAALGRRVVAIYGSSDPGHTPPLSDKATMRYLGLSCSPCFQRECPLGHLRCLRDIAPGLVLESLSEASGKMPEKRAKDKEKREG</sequence>
<dbReference type="CDD" id="cd03789">
    <property type="entry name" value="GT9_LPS_heptosyltransferase"/>
    <property type="match status" value="1"/>
</dbReference>
<dbReference type="InterPro" id="IPR051199">
    <property type="entry name" value="LPS_LOS_Heptosyltrfase"/>
</dbReference>
<keyword evidence="2 6" id="KW-0808">Transferase</keyword>
<dbReference type="NCBIfam" id="TIGR02195">
    <property type="entry name" value="heptsyl_trn_II"/>
    <property type="match status" value="1"/>
</dbReference>
<dbReference type="GO" id="GO:0008713">
    <property type="term" value="F:ADP-heptose-lipopolysaccharide heptosyltransferase activity"/>
    <property type="evidence" value="ECO:0007669"/>
    <property type="project" value="UniProtKB-EC"/>
</dbReference>
<evidence type="ECO:0000256" key="5">
    <source>
        <dbReference type="ARBA" id="ARBA00047503"/>
    </source>
</evidence>
<comment type="catalytic activity">
    <reaction evidence="5">
        <text>an L-alpha-D-Hep-(1-&gt;5)-[alpha-Kdo-(2-&gt;4)]-alpha-Kdo-(2-&gt;6)-lipid A + ADP-L-glycero-beta-D-manno-heptose = an L-alpha-D-Hep-(1-&gt;3)-L-alpha-D-Hep-(1-&gt;5)-[alpha-Kdo-(2-&gt;4)]-alpha-Kdo-(2-&gt;6)-lipid A + ADP + H(+)</text>
        <dbReference type="Rhea" id="RHEA:74071"/>
        <dbReference type="ChEBI" id="CHEBI:15378"/>
        <dbReference type="ChEBI" id="CHEBI:61506"/>
        <dbReference type="ChEBI" id="CHEBI:193068"/>
        <dbReference type="ChEBI" id="CHEBI:193069"/>
        <dbReference type="ChEBI" id="CHEBI:456216"/>
        <dbReference type="EC" id="2.4.99.24"/>
    </reaction>
</comment>
<protein>
    <recommendedName>
        <fullName evidence="4">lipopolysaccharide heptosyltransferase II</fullName>
        <ecNumber evidence="4">2.4.99.24</ecNumber>
    </recommendedName>
</protein>
<dbReference type="FunFam" id="3.40.50.2000:FF:000023">
    <property type="entry name" value="ADP-heptose--LPS heptosyltransferase II"/>
    <property type="match status" value="1"/>
</dbReference>
<dbReference type="STRING" id="1817760.A2151_06105"/>
<evidence type="ECO:0000313" key="6">
    <source>
        <dbReference type="EMBL" id="OGI46711.1"/>
    </source>
</evidence>
<evidence type="ECO:0000313" key="7">
    <source>
        <dbReference type="Proteomes" id="UP000178885"/>
    </source>
</evidence>
<evidence type="ECO:0000256" key="2">
    <source>
        <dbReference type="ARBA" id="ARBA00022679"/>
    </source>
</evidence>
<comment type="similarity">
    <text evidence="3">Belongs to the glycosyltransferase 9 family.</text>
</comment>
<gene>
    <name evidence="6" type="ORF">A2151_06105</name>
</gene>
<dbReference type="SUPFAM" id="SSF53756">
    <property type="entry name" value="UDP-Glycosyltransferase/glycogen phosphorylase"/>
    <property type="match status" value="1"/>
</dbReference>
<dbReference type="GO" id="GO:0005829">
    <property type="term" value="C:cytosol"/>
    <property type="evidence" value="ECO:0007669"/>
    <property type="project" value="TreeGrafter"/>
</dbReference>
<dbReference type="InterPro" id="IPR011910">
    <property type="entry name" value="RfaF"/>
</dbReference>
<dbReference type="Proteomes" id="UP000178885">
    <property type="component" value="Unassembled WGS sequence"/>
</dbReference>
<comment type="caution">
    <text evidence="6">The sequence shown here is derived from an EMBL/GenBank/DDBJ whole genome shotgun (WGS) entry which is preliminary data.</text>
</comment>
<accession>A0A1F6TNL0</accession>
<dbReference type="EMBL" id="MFSU01000076">
    <property type="protein sequence ID" value="OGI46711.1"/>
    <property type="molecule type" value="Genomic_DNA"/>
</dbReference>
<dbReference type="GO" id="GO:0009244">
    <property type="term" value="P:lipopolysaccharide core region biosynthetic process"/>
    <property type="evidence" value="ECO:0007669"/>
    <property type="project" value="TreeGrafter"/>
</dbReference>
<name>A0A1F6TNL0_9PROT</name>
<evidence type="ECO:0000256" key="3">
    <source>
        <dbReference type="ARBA" id="ARBA00043995"/>
    </source>
</evidence>
<dbReference type="Gene3D" id="3.40.50.2000">
    <property type="entry name" value="Glycogen Phosphorylase B"/>
    <property type="match status" value="2"/>
</dbReference>
<evidence type="ECO:0000256" key="4">
    <source>
        <dbReference type="ARBA" id="ARBA00044042"/>
    </source>
</evidence>
<dbReference type="InterPro" id="IPR002201">
    <property type="entry name" value="Glyco_trans_9"/>
</dbReference>
<dbReference type="EC" id="2.4.99.24" evidence="4"/>
<proteinExistence type="inferred from homology"/>
<keyword evidence="1" id="KW-0328">Glycosyltransferase</keyword>
<dbReference type="AlphaFoldDB" id="A0A1F6TNL0"/>
<organism evidence="6 7">
    <name type="scientific">Candidatus Muproteobacteria bacterium RBG_16_65_34</name>
    <dbReference type="NCBI Taxonomy" id="1817760"/>
    <lineage>
        <taxon>Bacteria</taxon>
        <taxon>Pseudomonadati</taxon>
        <taxon>Pseudomonadota</taxon>
        <taxon>Candidatus Muproteobacteria</taxon>
    </lineage>
</organism>
<dbReference type="PANTHER" id="PTHR30160">
    <property type="entry name" value="TETRAACYLDISACCHARIDE 4'-KINASE-RELATED"/>
    <property type="match status" value="1"/>
</dbReference>